<accession>A0A2W7JF82</accession>
<sequence>MGRLAVPAGRPRTAAPTMPRPEGWAAALGRAFSPAASGGPASTGVLALLGRASAGGRAGLLASVAVAAAAAPDAAEAPSLPVIAALSAAAARDGAFHVLALGCGLGVEAAVRAALGRGRMLGQIVTTEADPLRRLNGAAMVTGTEGAALLGRAPWDLVILDMGSAAATLAALAAARPGLCLIHTRDRAQEAAALGALSGAGWRLLGDEPARYGRAGAARAGAQLWGS</sequence>
<dbReference type="AlphaFoldDB" id="A0A2W7JF82"/>
<dbReference type="Proteomes" id="UP000249688">
    <property type="component" value="Unassembled WGS sequence"/>
</dbReference>
<evidence type="ECO:0000313" key="2">
    <source>
        <dbReference type="Proteomes" id="UP000249688"/>
    </source>
</evidence>
<comment type="caution">
    <text evidence="1">The sequence shown here is derived from an EMBL/GenBank/DDBJ whole genome shotgun (WGS) entry which is preliminary data.</text>
</comment>
<reference evidence="1 2" key="1">
    <citation type="submission" date="2018-06" db="EMBL/GenBank/DDBJ databases">
        <title>Genomic Encyclopedia of Archaeal and Bacterial Type Strains, Phase II (KMG-II): from individual species to whole genera.</title>
        <authorList>
            <person name="Goeker M."/>
        </authorList>
    </citation>
    <scope>NUCLEOTIDE SEQUENCE [LARGE SCALE GENOMIC DNA]</scope>
    <source>
        <strain evidence="1 2">DSM 24525</strain>
    </source>
</reference>
<proteinExistence type="predicted"/>
<name>A0A2W7JF82_9PROT</name>
<protein>
    <submittedName>
        <fullName evidence="1">Uncharacterized protein</fullName>
    </submittedName>
</protein>
<gene>
    <name evidence="1" type="ORF">C8P66_102116</name>
</gene>
<keyword evidence="2" id="KW-1185">Reference proteome</keyword>
<evidence type="ECO:0000313" key="1">
    <source>
        <dbReference type="EMBL" id="PZW50428.1"/>
    </source>
</evidence>
<dbReference type="EMBL" id="QKYU01000002">
    <property type="protein sequence ID" value="PZW50428.1"/>
    <property type="molecule type" value="Genomic_DNA"/>
</dbReference>
<organism evidence="1 2">
    <name type="scientific">Humitalea rosea</name>
    <dbReference type="NCBI Taxonomy" id="990373"/>
    <lineage>
        <taxon>Bacteria</taxon>
        <taxon>Pseudomonadati</taxon>
        <taxon>Pseudomonadota</taxon>
        <taxon>Alphaproteobacteria</taxon>
        <taxon>Acetobacterales</taxon>
        <taxon>Roseomonadaceae</taxon>
        <taxon>Humitalea</taxon>
    </lineage>
</organism>